<name>A0AA85J6J3_TRIRE</name>
<evidence type="ECO:0000256" key="2">
    <source>
        <dbReference type="ARBA" id="ARBA00006666"/>
    </source>
</evidence>
<evidence type="ECO:0000256" key="5">
    <source>
        <dbReference type="ARBA" id="ARBA00022692"/>
    </source>
</evidence>
<feature type="region of interest" description="Disordered" evidence="13">
    <location>
        <begin position="285"/>
        <end position="304"/>
    </location>
</feature>
<keyword evidence="11 12" id="KW-0407">Ion channel</keyword>
<dbReference type="WBParaSite" id="TREG1_16440.2">
    <property type="protein sequence ID" value="TREG1_16440.2"/>
    <property type="gene ID" value="TREG1_16440"/>
</dbReference>
<feature type="domain" description="Potassium channel" evidence="15">
    <location>
        <begin position="168"/>
        <end position="242"/>
    </location>
</feature>
<protein>
    <submittedName>
        <fullName evidence="17">Ion_trans_2 domain-containing protein</fullName>
    </submittedName>
</protein>
<evidence type="ECO:0000256" key="10">
    <source>
        <dbReference type="ARBA" id="ARBA00023136"/>
    </source>
</evidence>
<keyword evidence="3 12" id="KW-0813">Transport</keyword>
<dbReference type="PANTHER" id="PTHR11003">
    <property type="entry name" value="POTASSIUM CHANNEL, SUBFAMILY K"/>
    <property type="match status" value="1"/>
</dbReference>
<proteinExistence type="inferred from homology"/>
<evidence type="ECO:0000256" key="11">
    <source>
        <dbReference type="ARBA" id="ARBA00023303"/>
    </source>
</evidence>
<dbReference type="Pfam" id="PF07885">
    <property type="entry name" value="Ion_trans_2"/>
    <property type="match status" value="2"/>
</dbReference>
<keyword evidence="16" id="KW-1185">Reference proteome</keyword>
<evidence type="ECO:0000256" key="6">
    <source>
        <dbReference type="ARBA" id="ARBA00022826"/>
    </source>
</evidence>
<sequence>MKRQNVRTLSLIVVTFTYLLFGAAIFDALESDFEVTEDVRLRDSAESLRTKYNITIDDFERITQLGIQMKPYKAGTQWKFAGAFYFSTTVITTIGYGHSTPKTVGGKIFCMCYALPGIPLCLIMFQSIGERMNTIITYILQKINLLCKIKKIISQTHLMIVSFTIGSTVLTIGAVVFSRYEDWNYLDSFYYCFVTLTTIGFGDFVALQRNNSLAKRPDYVAFSLIFILFGLTVVSSVMNLLVLRFLTMNTEDEKRDQLVAAVHAQELQRLRGDVICADKQTDLQEQEQHHHLHQQHQQQQYQQQQLGYTNNNSIQPYRENNINHFDKYNQIMFMTNARRSIQLEGLKTPLRRKTLMENYTKSDSSNEHNINNDNISNENELCHDCSNHDKAKIFNFCLLCLKKLQSSSPVVLNSPSIIVNDKCQHTHDENLLLSPVTMSSNHVSKSNEIYKNRYHYHHHDNKRCSMNYFSEYPRQQLTDYNHYLVYDQVGQRVSMNPHKDSLISDLPNSPNSLNSDTCCRNPYIYSNHTAHPHASSDSEMSAPVGQRYPHDCNCAHEMLHRNHFYQGDFEDGVDMDTRSLLQHKMYEGRSDIHSHCLSHHDCNNYANYPFFNFFPSNYNLYSPDHFASSSRDNKPKKFFSVPSHPSFGSSDLKVHCDNLPPKASLQTPKLFLSKMMTPATKLFPSSSLNKNLFKSDQSFVNTSSNCQYPSECVNLQSNLSALNITPTSYLSYKRFPRTHQEQQKEVNEENEYVRGNKKHFLHDSDIRRTKQPNHDILLINDSSSVEDEMKYSVDSSIIDTTQSMTRKRCVSV</sequence>
<dbReference type="GO" id="GO:0005886">
    <property type="term" value="C:plasma membrane"/>
    <property type="evidence" value="ECO:0007669"/>
    <property type="project" value="TreeGrafter"/>
</dbReference>
<evidence type="ECO:0000256" key="14">
    <source>
        <dbReference type="SAM" id="Phobius"/>
    </source>
</evidence>
<feature type="transmembrane region" description="Helical" evidence="14">
    <location>
        <begin position="219"/>
        <end position="246"/>
    </location>
</feature>
<evidence type="ECO:0000256" key="12">
    <source>
        <dbReference type="RuleBase" id="RU003857"/>
    </source>
</evidence>
<evidence type="ECO:0000256" key="7">
    <source>
        <dbReference type="ARBA" id="ARBA00022958"/>
    </source>
</evidence>
<evidence type="ECO:0000256" key="1">
    <source>
        <dbReference type="ARBA" id="ARBA00004141"/>
    </source>
</evidence>
<evidence type="ECO:0000256" key="4">
    <source>
        <dbReference type="ARBA" id="ARBA00022538"/>
    </source>
</evidence>
<keyword evidence="7" id="KW-0630">Potassium</keyword>
<dbReference type="InterPro" id="IPR003092">
    <property type="entry name" value="2pore_dom_K_chnl_TASK"/>
</dbReference>
<evidence type="ECO:0000313" key="17">
    <source>
        <dbReference type="WBParaSite" id="TREG1_16440.2"/>
    </source>
</evidence>
<feature type="transmembrane region" description="Helical" evidence="14">
    <location>
        <begin position="6"/>
        <end position="26"/>
    </location>
</feature>
<dbReference type="PANTHER" id="PTHR11003:SF291">
    <property type="entry name" value="IP11374P"/>
    <property type="match status" value="1"/>
</dbReference>
<evidence type="ECO:0000256" key="8">
    <source>
        <dbReference type="ARBA" id="ARBA00022989"/>
    </source>
</evidence>
<keyword evidence="8 14" id="KW-1133">Transmembrane helix</keyword>
<feature type="transmembrane region" description="Helical" evidence="14">
    <location>
        <begin position="188"/>
        <end position="207"/>
    </location>
</feature>
<evidence type="ECO:0000313" key="16">
    <source>
        <dbReference type="Proteomes" id="UP000050795"/>
    </source>
</evidence>
<dbReference type="PRINTS" id="PR01095">
    <property type="entry name" value="TASKCHANNEL"/>
</dbReference>
<comment type="subcellular location">
    <subcellularLocation>
        <location evidence="1">Membrane</location>
        <topology evidence="1">Multi-pass membrane protein</topology>
    </subcellularLocation>
</comment>
<reference evidence="16" key="1">
    <citation type="submission" date="2022-06" db="EMBL/GenBank/DDBJ databases">
        <authorList>
            <person name="Berger JAMES D."/>
            <person name="Berger JAMES D."/>
        </authorList>
    </citation>
    <scope>NUCLEOTIDE SEQUENCE [LARGE SCALE GENOMIC DNA]</scope>
</reference>
<evidence type="ECO:0000256" key="9">
    <source>
        <dbReference type="ARBA" id="ARBA00023065"/>
    </source>
</evidence>
<dbReference type="PRINTS" id="PR01333">
    <property type="entry name" value="2POREKCHANEL"/>
</dbReference>
<dbReference type="GO" id="GO:0022841">
    <property type="term" value="F:potassium ion leak channel activity"/>
    <property type="evidence" value="ECO:0007669"/>
    <property type="project" value="TreeGrafter"/>
</dbReference>
<dbReference type="InterPro" id="IPR003280">
    <property type="entry name" value="2pore_dom_K_chnl"/>
</dbReference>
<keyword evidence="6" id="KW-0631">Potassium channel</keyword>
<dbReference type="SUPFAM" id="SSF81324">
    <property type="entry name" value="Voltage-gated potassium channels"/>
    <property type="match status" value="2"/>
</dbReference>
<dbReference type="AlphaFoldDB" id="A0AA85J6J3"/>
<feature type="transmembrane region" description="Helical" evidence="14">
    <location>
        <begin position="104"/>
        <end position="125"/>
    </location>
</feature>
<feature type="compositionally biased region" description="Low complexity" evidence="13">
    <location>
        <begin position="295"/>
        <end position="304"/>
    </location>
</feature>
<comment type="similarity">
    <text evidence="2 12">Belongs to the two pore domain potassium channel (TC 1.A.1.8) family.</text>
</comment>
<keyword evidence="10 14" id="KW-0472">Membrane</keyword>
<dbReference type="GO" id="GO:0015271">
    <property type="term" value="F:outward rectifier potassium channel activity"/>
    <property type="evidence" value="ECO:0007669"/>
    <property type="project" value="TreeGrafter"/>
</dbReference>
<keyword evidence="9 12" id="KW-0406">Ion transport</keyword>
<organism evidence="16 17">
    <name type="scientific">Trichobilharzia regenti</name>
    <name type="common">Nasal bird schistosome</name>
    <dbReference type="NCBI Taxonomy" id="157069"/>
    <lineage>
        <taxon>Eukaryota</taxon>
        <taxon>Metazoa</taxon>
        <taxon>Spiralia</taxon>
        <taxon>Lophotrochozoa</taxon>
        <taxon>Platyhelminthes</taxon>
        <taxon>Trematoda</taxon>
        <taxon>Digenea</taxon>
        <taxon>Strigeidida</taxon>
        <taxon>Schistosomatoidea</taxon>
        <taxon>Schistosomatidae</taxon>
        <taxon>Trichobilharzia</taxon>
    </lineage>
</organism>
<feature type="transmembrane region" description="Helical" evidence="14">
    <location>
        <begin position="158"/>
        <end position="176"/>
    </location>
</feature>
<evidence type="ECO:0000256" key="3">
    <source>
        <dbReference type="ARBA" id="ARBA00022448"/>
    </source>
</evidence>
<evidence type="ECO:0000259" key="15">
    <source>
        <dbReference type="Pfam" id="PF07885"/>
    </source>
</evidence>
<evidence type="ECO:0000256" key="13">
    <source>
        <dbReference type="SAM" id="MobiDB-lite"/>
    </source>
</evidence>
<dbReference type="Proteomes" id="UP000050795">
    <property type="component" value="Unassembled WGS sequence"/>
</dbReference>
<dbReference type="Gene3D" id="1.10.287.70">
    <property type="match status" value="1"/>
</dbReference>
<keyword evidence="4" id="KW-0633">Potassium transport</keyword>
<dbReference type="FunFam" id="1.10.287.70:FF:000090">
    <property type="entry name" value="two pore potassium channel protein sup-9"/>
    <property type="match status" value="1"/>
</dbReference>
<dbReference type="GO" id="GO:0030322">
    <property type="term" value="P:stabilization of membrane potential"/>
    <property type="evidence" value="ECO:0007669"/>
    <property type="project" value="TreeGrafter"/>
</dbReference>
<dbReference type="InterPro" id="IPR013099">
    <property type="entry name" value="K_chnl_dom"/>
</dbReference>
<keyword evidence="5 12" id="KW-0812">Transmembrane</keyword>
<reference evidence="17" key="2">
    <citation type="submission" date="2023-11" db="UniProtKB">
        <authorList>
            <consortium name="WormBaseParasite"/>
        </authorList>
    </citation>
    <scope>IDENTIFICATION</scope>
</reference>
<accession>A0AA85J6J3</accession>
<feature type="domain" description="Potassium channel" evidence="15">
    <location>
        <begin position="76"/>
        <end position="132"/>
    </location>
</feature>